<dbReference type="AlphaFoldDB" id="Q00TI7"/>
<evidence type="ECO:0000313" key="4">
    <source>
        <dbReference type="Proteomes" id="UP000009170"/>
    </source>
</evidence>
<dbReference type="GeneID" id="9831282"/>
<dbReference type="EMBL" id="CAID01000017">
    <property type="protein sequence ID" value="CAL57829.1"/>
    <property type="molecule type" value="Genomic_DNA"/>
</dbReference>
<feature type="transmembrane region" description="Helical" evidence="1">
    <location>
        <begin position="35"/>
        <end position="53"/>
    </location>
</feature>
<proteinExistence type="predicted"/>
<sequence length="79" mass="9043">MSMIESAWTTARDDGVGRKLLGTTPRLNFAPENQVYVFMFGLSIVLFSVPPLLKLKRALYPPEAEPESWAFERELEDLR</sequence>
<protein>
    <submittedName>
        <fullName evidence="2">Unnamed product</fullName>
    </submittedName>
</protein>
<dbReference type="Proteomes" id="UP000195557">
    <property type="component" value="Unassembled WGS sequence"/>
</dbReference>
<keyword evidence="1" id="KW-0472">Membrane</keyword>
<keyword evidence="1" id="KW-1133">Transmembrane helix</keyword>
<keyword evidence="1" id="KW-0812">Transmembrane</keyword>
<evidence type="ECO:0000256" key="1">
    <source>
        <dbReference type="SAM" id="Phobius"/>
    </source>
</evidence>
<dbReference type="KEGG" id="ota:OT_ostta17g00930"/>
<organism evidence="2 4">
    <name type="scientific">Ostreococcus tauri</name>
    <name type="common">Marine green alga</name>
    <dbReference type="NCBI Taxonomy" id="70448"/>
    <lineage>
        <taxon>Eukaryota</taxon>
        <taxon>Viridiplantae</taxon>
        <taxon>Chlorophyta</taxon>
        <taxon>Mamiellophyceae</taxon>
        <taxon>Mamiellales</taxon>
        <taxon>Bathycoccaceae</taxon>
        <taxon>Ostreococcus</taxon>
    </lineage>
</organism>
<dbReference type="Proteomes" id="UP000009170">
    <property type="component" value="Unassembled WGS sequence"/>
</dbReference>
<dbReference type="OrthoDB" id="10447477at2759"/>
<accession>Q00TI7</accession>
<reference evidence="2 4" key="1">
    <citation type="journal article" date="2006" name="Proc. Natl. Acad. Sci. U.S.A.">
        <title>Genome analysis of the smallest free-living eukaryote Ostreococcus tauri unveils many unique features.</title>
        <authorList>
            <person name="Derelle E."/>
            <person name="Ferraz C."/>
            <person name="Rombauts S."/>
            <person name="Rouze P."/>
            <person name="Worden A.Z."/>
            <person name="Robbens S."/>
            <person name="Partensky F."/>
            <person name="Degroeve S."/>
            <person name="Echeynie S."/>
            <person name="Cooke R."/>
            <person name="Saeys Y."/>
            <person name="Wuyts J."/>
            <person name="Jabbari K."/>
            <person name="Bowler C."/>
            <person name="Panaud O."/>
            <person name="Piegu B."/>
            <person name="Ball S.G."/>
            <person name="Ral J.-P."/>
            <person name="Bouget F.-Y."/>
            <person name="Piganeau G."/>
            <person name="De Baets B."/>
            <person name="Picard A."/>
            <person name="Delseny M."/>
            <person name="Demaille J."/>
            <person name="Van de Peer Y."/>
            <person name="Moreau H."/>
        </authorList>
    </citation>
    <scope>NUCLEOTIDE SEQUENCE [LARGE SCALE GENOMIC DNA]</scope>
    <source>
        <strain evidence="2 4">OTTH0595</strain>
    </source>
</reference>
<reference evidence="3" key="3">
    <citation type="submission" date="2017-04" db="EMBL/GenBank/DDBJ databases">
        <title>Population genomics of picophytoplankton unveils novel chromosome hypervariability.</title>
        <authorList>
            <consortium name="DOE Joint Genome Institute"/>
            <person name="Blanc-Mathieu R."/>
            <person name="Krasovec M."/>
            <person name="Hebrard M."/>
            <person name="Yau S."/>
            <person name="Desgranges E."/>
            <person name="Martin J."/>
            <person name="Schackwitz W."/>
            <person name="Kuo A."/>
            <person name="Salin G."/>
            <person name="Donnadieu C."/>
            <person name="Desdevises Y."/>
            <person name="Sanchez-Ferandin S."/>
            <person name="Moreau H."/>
            <person name="Rivals E."/>
            <person name="Grigoriev I.V."/>
            <person name="Grimsley N."/>
            <person name="Eyre-Walker A."/>
            <person name="Piganeau G."/>
        </authorList>
    </citation>
    <scope>NUCLEOTIDE SEQUENCE [LARGE SCALE GENOMIC DNA]</scope>
    <source>
        <strain evidence="3">RCC 1115</strain>
    </source>
</reference>
<evidence type="ECO:0000313" key="3">
    <source>
        <dbReference type="EMBL" id="OUS45362.1"/>
    </source>
</evidence>
<dbReference type="RefSeq" id="XP_003083862.1">
    <property type="nucleotide sequence ID" value="XM_003083814.1"/>
</dbReference>
<accession>A0A1Y5IDZ4</accession>
<gene>
    <name evidence="3" type="ORF">BE221DRAFT_193043</name>
    <name evidence="2" type="ORF">OT_ostta17g00930</name>
</gene>
<reference evidence="2" key="2">
    <citation type="journal article" date="2014" name="BMC Genomics">
        <title>An improved genome of the model marine alga Ostreococcus tauri unfolds by assessing Illumina de novo assemblies.</title>
        <authorList>
            <person name="Blanc-Mathieu R."/>
            <person name="Verhelst B."/>
            <person name="Derelle E."/>
            <person name="Rombauts S."/>
            <person name="Bouget F.Y."/>
            <person name="Carre I."/>
            <person name="Chateau A."/>
            <person name="Eyre-Walker A."/>
            <person name="Grimsley N."/>
            <person name="Moreau H."/>
            <person name="Piegu B."/>
            <person name="Rivals E."/>
            <person name="Schackwitz W."/>
            <person name="Van de Peer Y."/>
            <person name="Piganeau G."/>
        </authorList>
    </citation>
    <scope>NUCLEOTIDE SEQUENCE</scope>
    <source>
        <strain evidence="2">RCC4221</strain>
    </source>
</reference>
<accession>A0A454XY73</accession>
<dbReference type="EMBL" id="KZ155790">
    <property type="protein sequence ID" value="OUS45362.1"/>
    <property type="molecule type" value="Genomic_DNA"/>
</dbReference>
<name>Q00TI7_OSTTA</name>
<keyword evidence="4" id="KW-1185">Reference proteome</keyword>
<evidence type="ECO:0000313" key="2">
    <source>
        <dbReference type="EMBL" id="CAL57829.1"/>
    </source>
</evidence>
<dbReference type="InParanoid" id="Q00TI7"/>